<sequence length="539" mass="62159">MKLSRKLLIVGIIVVLIAIGSLAWFSLQRPETTKKVVVYAYNDRITGIDPSVEDDTGLVVLGSVYEPLLYYDPRSDEFKPALAVNWTSNEDGTEWIFKLREGVVFHDGTVFNATAVKISIERARDIYRLTGRGLGYIWDMVSSIEILDAYTVKFVLDYPARLDLIASASYAAYIFSPSIIERTGASDPLDERIEDWFNQGNSAGTGPYMIEEYKPDKEVRLKKFEEWWGWELVNNPKAPDYVIIKILTEPQSQYNGLTSGEVDIVSSVPRDYVGQLLTRGYKIYNLTTYHNYILFFNTKRYPTNISEFRLAVAHAMDLDELVQLCMKGFALKGSGVVPHYFPGHVENLTYRYNLSLAQEYLSLSGVETPVTIEFLYQVDYEENRILAETLKSRLLQLGIEVVLNPQPWTALKDIAKGVWENPDNAPHLIIADWWPTIPSPYDYLYSMFHSESKEWNYAGYENPYFEELIDEAWELEGVDYQAALERYYQAQKILFEEAVGINLWDEIKPFIYNPKIEIPREAMNPLYMYVIFFQYVKVG</sequence>
<gene>
    <name evidence="6" type="ORF">ENP55_04260</name>
</gene>
<dbReference type="AlphaFoldDB" id="A0A7C2BKZ7"/>
<dbReference type="Pfam" id="PF00496">
    <property type="entry name" value="SBP_bac_5"/>
    <property type="match status" value="1"/>
</dbReference>
<dbReference type="CDD" id="cd08512">
    <property type="entry name" value="PBP2_NikA_DppA_OppA_like_7"/>
    <property type="match status" value="1"/>
</dbReference>
<proteinExistence type="inferred from homology"/>
<dbReference type="InterPro" id="IPR000914">
    <property type="entry name" value="SBP_5_dom"/>
</dbReference>
<protein>
    <submittedName>
        <fullName evidence="6">ABC transporter substrate-binding protein</fullName>
    </submittedName>
</protein>
<dbReference type="Gene3D" id="3.10.105.10">
    <property type="entry name" value="Dipeptide-binding Protein, Domain 3"/>
    <property type="match status" value="1"/>
</dbReference>
<comment type="caution">
    <text evidence="6">The sequence shown here is derived from an EMBL/GenBank/DDBJ whole genome shotgun (WGS) entry which is preliminary data.</text>
</comment>
<dbReference type="GO" id="GO:1904680">
    <property type="term" value="F:peptide transmembrane transporter activity"/>
    <property type="evidence" value="ECO:0007669"/>
    <property type="project" value="TreeGrafter"/>
</dbReference>
<accession>A0A7C2BKZ7</accession>
<feature type="transmembrane region" description="Helical" evidence="4">
    <location>
        <begin position="7"/>
        <end position="27"/>
    </location>
</feature>
<evidence type="ECO:0000256" key="2">
    <source>
        <dbReference type="ARBA" id="ARBA00022448"/>
    </source>
</evidence>
<dbReference type="GO" id="GO:0015833">
    <property type="term" value="P:peptide transport"/>
    <property type="evidence" value="ECO:0007669"/>
    <property type="project" value="TreeGrafter"/>
</dbReference>
<dbReference type="GO" id="GO:0043190">
    <property type="term" value="C:ATP-binding cassette (ABC) transporter complex"/>
    <property type="evidence" value="ECO:0007669"/>
    <property type="project" value="InterPro"/>
</dbReference>
<dbReference type="EMBL" id="DSJT01000023">
    <property type="protein sequence ID" value="HEF87493.1"/>
    <property type="molecule type" value="Genomic_DNA"/>
</dbReference>
<comment type="similarity">
    <text evidence="1">Belongs to the bacterial solute-binding protein 5 family.</text>
</comment>
<keyword evidence="2" id="KW-0813">Transport</keyword>
<dbReference type="PANTHER" id="PTHR30290">
    <property type="entry name" value="PERIPLASMIC BINDING COMPONENT OF ABC TRANSPORTER"/>
    <property type="match status" value="1"/>
</dbReference>
<dbReference type="GO" id="GO:0042597">
    <property type="term" value="C:periplasmic space"/>
    <property type="evidence" value="ECO:0007669"/>
    <property type="project" value="UniProtKB-ARBA"/>
</dbReference>
<reference evidence="6" key="1">
    <citation type="journal article" date="2020" name="mSystems">
        <title>Genome- and Community-Level Interaction Insights into Carbon Utilization and Element Cycling Functions of Hydrothermarchaeota in Hydrothermal Sediment.</title>
        <authorList>
            <person name="Zhou Z."/>
            <person name="Liu Y."/>
            <person name="Xu W."/>
            <person name="Pan J."/>
            <person name="Luo Z.H."/>
            <person name="Li M."/>
        </authorList>
    </citation>
    <scope>NUCLEOTIDE SEQUENCE [LARGE SCALE GENOMIC DNA]</scope>
    <source>
        <strain evidence="6">SpSt-23</strain>
    </source>
</reference>
<evidence type="ECO:0000259" key="5">
    <source>
        <dbReference type="Pfam" id="PF00496"/>
    </source>
</evidence>
<evidence type="ECO:0000313" key="6">
    <source>
        <dbReference type="EMBL" id="HEF87493.1"/>
    </source>
</evidence>
<keyword evidence="4" id="KW-1133">Transmembrane helix</keyword>
<evidence type="ECO:0000256" key="4">
    <source>
        <dbReference type="SAM" id="Phobius"/>
    </source>
</evidence>
<organism evidence="6">
    <name type="scientific">Thermosphaera aggregans</name>
    <dbReference type="NCBI Taxonomy" id="54254"/>
    <lineage>
        <taxon>Archaea</taxon>
        <taxon>Thermoproteota</taxon>
        <taxon>Thermoprotei</taxon>
        <taxon>Desulfurococcales</taxon>
        <taxon>Desulfurococcaceae</taxon>
        <taxon>Thermosphaera</taxon>
    </lineage>
</organism>
<dbReference type="PIRSF" id="PIRSF002741">
    <property type="entry name" value="MppA"/>
    <property type="match status" value="1"/>
</dbReference>
<feature type="domain" description="Solute-binding protein family 5" evidence="5">
    <location>
        <begin position="77"/>
        <end position="453"/>
    </location>
</feature>
<name>A0A7C2BKZ7_9CREN</name>
<dbReference type="SUPFAM" id="SSF53850">
    <property type="entry name" value="Periplasmic binding protein-like II"/>
    <property type="match status" value="1"/>
</dbReference>
<evidence type="ECO:0000256" key="1">
    <source>
        <dbReference type="ARBA" id="ARBA00005695"/>
    </source>
</evidence>
<keyword evidence="4" id="KW-0812">Transmembrane</keyword>
<dbReference type="Gene3D" id="3.40.190.10">
    <property type="entry name" value="Periplasmic binding protein-like II"/>
    <property type="match status" value="1"/>
</dbReference>
<dbReference type="PANTHER" id="PTHR30290:SF9">
    <property type="entry name" value="OLIGOPEPTIDE-BINDING PROTEIN APPA"/>
    <property type="match status" value="1"/>
</dbReference>
<keyword evidence="4" id="KW-0472">Membrane</keyword>
<dbReference type="InterPro" id="IPR030678">
    <property type="entry name" value="Peptide/Ni-bd"/>
</dbReference>
<dbReference type="InterPro" id="IPR039424">
    <property type="entry name" value="SBP_5"/>
</dbReference>
<evidence type="ECO:0000256" key="3">
    <source>
        <dbReference type="ARBA" id="ARBA00022729"/>
    </source>
</evidence>
<keyword evidence="3" id="KW-0732">Signal</keyword>